<dbReference type="Proteomes" id="UP000887566">
    <property type="component" value="Unplaced"/>
</dbReference>
<dbReference type="AlphaFoldDB" id="A0A914WG16"/>
<accession>A0A914WG16</accession>
<sequence>MFLLACQQKRDPMACDLLDAQVFMQNRIDCCRSNLPRLPNFGIGNIFMPSVARWRCGRQSNDVTVDYSANVLFCIVCFRTLLCAAPACMCVTALVPVLNEHTRCYFV</sequence>
<proteinExistence type="predicted"/>
<keyword evidence="1" id="KW-1185">Reference proteome</keyword>
<evidence type="ECO:0000313" key="1">
    <source>
        <dbReference type="Proteomes" id="UP000887566"/>
    </source>
</evidence>
<evidence type="ECO:0000313" key="2">
    <source>
        <dbReference type="WBParaSite" id="PSAMB.scaffold4043size15896.g23276.t1"/>
    </source>
</evidence>
<name>A0A914WG16_9BILA</name>
<protein>
    <submittedName>
        <fullName evidence="2">Uncharacterized protein</fullName>
    </submittedName>
</protein>
<dbReference type="WBParaSite" id="PSAMB.scaffold4043size15896.g23276.t1">
    <property type="protein sequence ID" value="PSAMB.scaffold4043size15896.g23276.t1"/>
    <property type="gene ID" value="PSAMB.scaffold4043size15896.g23276"/>
</dbReference>
<reference evidence="2" key="1">
    <citation type="submission" date="2022-11" db="UniProtKB">
        <authorList>
            <consortium name="WormBaseParasite"/>
        </authorList>
    </citation>
    <scope>IDENTIFICATION</scope>
</reference>
<organism evidence="1 2">
    <name type="scientific">Plectus sambesii</name>
    <dbReference type="NCBI Taxonomy" id="2011161"/>
    <lineage>
        <taxon>Eukaryota</taxon>
        <taxon>Metazoa</taxon>
        <taxon>Ecdysozoa</taxon>
        <taxon>Nematoda</taxon>
        <taxon>Chromadorea</taxon>
        <taxon>Plectida</taxon>
        <taxon>Plectina</taxon>
        <taxon>Plectoidea</taxon>
        <taxon>Plectidae</taxon>
        <taxon>Plectus</taxon>
    </lineage>
</organism>